<dbReference type="EC" id="2.7.11.22" evidence="2"/>
<dbReference type="InterPro" id="IPR017441">
    <property type="entry name" value="Protein_kinase_ATP_BS"/>
</dbReference>
<evidence type="ECO:0000259" key="12">
    <source>
        <dbReference type="PROSITE" id="PS50011"/>
    </source>
</evidence>
<dbReference type="Pfam" id="PF00069">
    <property type="entry name" value="Pkinase"/>
    <property type="match status" value="2"/>
</dbReference>
<dbReference type="PANTHER" id="PTHR24056">
    <property type="entry name" value="CELL DIVISION PROTEIN KINASE"/>
    <property type="match status" value="1"/>
</dbReference>
<comment type="similarity">
    <text evidence="1">Belongs to the protein kinase superfamily. CMGC Ser/Thr protein kinase family. CDC2/CDKX subfamily.</text>
</comment>
<accession>A0A8T2N8P9</accession>
<evidence type="ECO:0000256" key="8">
    <source>
        <dbReference type="ARBA" id="ARBA00047811"/>
    </source>
</evidence>
<evidence type="ECO:0000256" key="10">
    <source>
        <dbReference type="PROSITE-ProRule" id="PRU10141"/>
    </source>
</evidence>
<evidence type="ECO:0000256" key="4">
    <source>
        <dbReference type="ARBA" id="ARBA00022679"/>
    </source>
</evidence>
<comment type="catalytic activity">
    <reaction evidence="8">
        <text>L-threonyl-[protein] + ATP = O-phospho-L-threonyl-[protein] + ADP + H(+)</text>
        <dbReference type="Rhea" id="RHEA:46608"/>
        <dbReference type="Rhea" id="RHEA-COMP:11060"/>
        <dbReference type="Rhea" id="RHEA-COMP:11605"/>
        <dbReference type="ChEBI" id="CHEBI:15378"/>
        <dbReference type="ChEBI" id="CHEBI:30013"/>
        <dbReference type="ChEBI" id="CHEBI:30616"/>
        <dbReference type="ChEBI" id="CHEBI:61977"/>
        <dbReference type="ChEBI" id="CHEBI:456216"/>
        <dbReference type="EC" id="2.7.11.22"/>
    </reaction>
</comment>
<dbReference type="FunFam" id="3.30.200.20:FF:000049">
    <property type="entry name" value="cyclin-dependent kinase-like 1 isoform X1"/>
    <property type="match status" value="1"/>
</dbReference>
<dbReference type="PROSITE" id="PS00107">
    <property type="entry name" value="PROTEIN_KINASE_ATP"/>
    <property type="match status" value="1"/>
</dbReference>
<evidence type="ECO:0000256" key="1">
    <source>
        <dbReference type="ARBA" id="ARBA00006485"/>
    </source>
</evidence>
<feature type="compositionally biased region" description="Basic and acidic residues" evidence="11">
    <location>
        <begin position="358"/>
        <end position="373"/>
    </location>
</feature>
<dbReference type="PROSITE" id="PS50011">
    <property type="entry name" value="PROTEIN_KINASE_DOM"/>
    <property type="match status" value="1"/>
</dbReference>
<dbReference type="Gene3D" id="3.30.200.20">
    <property type="entry name" value="Phosphorylase Kinase, domain 1"/>
    <property type="match status" value="1"/>
</dbReference>
<feature type="binding site" evidence="10">
    <location>
        <position position="45"/>
    </location>
    <ligand>
        <name>ATP</name>
        <dbReference type="ChEBI" id="CHEBI:30616"/>
    </ligand>
</feature>
<keyword evidence="14" id="KW-1185">Reference proteome</keyword>
<evidence type="ECO:0000256" key="7">
    <source>
        <dbReference type="ARBA" id="ARBA00022840"/>
    </source>
</evidence>
<keyword evidence="4" id="KW-0808">Transferase</keyword>
<dbReference type="GO" id="GO:0005634">
    <property type="term" value="C:nucleus"/>
    <property type="evidence" value="ECO:0007669"/>
    <property type="project" value="TreeGrafter"/>
</dbReference>
<dbReference type="InterPro" id="IPR050108">
    <property type="entry name" value="CDK"/>
</dbReference>
<organism evidence="13 14">
    <name type="scientific">Albula glossodonta</name>
    <name type="common">roundjaw bonefish</name>
    <dbReference type="NCBI Taxonomy" id="121402"/>
    <lineage>
        <taxon>Eukaryota</taxon>
        <taxon>Metazoa</taxon>
        <taxon>Chordata</taxon>
        <taxon>Craniata</taxon>
        <taxon>Vertebrata</taxon>
        <taxon>Euteleostomi</taxon>
        <taxon>Actinopterygii</taxon>
        <taxon>Neopterygii</taxon>
        <taxon>Teleostei</taxon>
        <taxon>Albuliformes</taxon>
        <taxon>Albulidae</taxon>
        <taxon>Albula</taxon>
    </lineage>
</organism>
<reference evidence="13" key="1">
    <citation type="thesis" date="2021" institute="BYU ScholarsArchive" country="Provo, UT, USA">
        <title>Applications of and Algorithms for Genome Assembly and Genomic Analyses with an Emphasis on Marine Teleosts.</title>
        <authorList>
            <person name="Pickett B.D."/>
        </authorList>
    </citation>
    <scope>NUCLEOTIDE SEQUENCE</scope>
    <source>
        <strain evidence="13">HI-2016</strain>
    </source>
</reference>
<feature type="compositionally biased region" description="Basic residues" evidence="11">
    <location>
        <begin position="374"/>
        <end position="385"/>
    </location>
</feature>
<dbReference type="OrthoDB" id="548217at2759"/>
<evidence type="ECO:0000256" key="6">
    <source>
        <dbReference type="ARBA" id="ARBA00022777"/>
    </source>
</evidence>
<keyword evidence="6" id="KW-0418">Kinase</keyword>
<evidence type="ECO:0000256" key="3">
    <source>
        <dbReference type="ARBA" id="ARBA00022527"/>
    </source>
</evidence>
<protein>
    <recommendedName>
        <fullName evidence="2">cyclin-dependent kinase</fullName>
        <ecNumber evidence="2">2.7.11.22</ecNumber>
    </recommendedName>
</protein>
<dbReference type="Proteomes" id="UP000824540">
    <property type="component" value="Unassembled WGS sequence"/>
</dbReference>
<sequence>MHADSSLSHVRMEKYEKIGKIGEGSYGVVFKCRNKDTGQIVAIKKFVESEDDPIIKKIALREIRMLKQLKHSNLVNLIEVFRRKRKLHLVFEYCDHTVLNELDRYPRGMQSWLVGIWPDSSHSPAHLPGSPTNRLLQGGAGRVWWREPVCNYHWAAIAQLCPAVSDCSIVSQRVPEHLVKSITWQTLQAVNFCHKQNVIFFSSLPPPLALPSPHPHQLASAGPCDYYTDYVATRWYRAPELLVGDTQYGPPVDVWAVGCVFAELLSGVPLWPGKSDVDQLYLIRKTLGDLIPRHQQVFSNNHFFSGVSIPEPQEMEPLEQRYPNLSYQALGLMKGCLRMDPTERLTCEQLLEHPYFDSQREESESAAREQDRATKRRSRLPRKHLPPGYLPQLTSSNIFPALDNKKYYNNLRKFNYHFPNI</sequence>
<dbReference type="GO" id="GO:0004693">
    <property type="term" value="F:cyclin-dependent protein serine/threonine kinase activity"/>
    <property type="evidence" value="ECO:0007669"/>
    <property type="project" value="UniProtKB-EC"/>
</dbReference>
<feature type="region of interest" description="Disordered" evidence="11">
    <location>
        <begin position="358"/>
        <end position="391"/>
    </location>
</feature>
<dbReference type="PANTHER" id="PTHR24056:SF510">
    <property type="entry name" value="CYCLIN-DEPENDENT KINASE-LIKE 1"/>
    <property type="match status" value="1"/>
</dbReference>
<evidence type="ECO:0000313" key="13">
    <source>
        <dbReference type="EMBL" id="KAG9336735.1"/>
    </source>
</evidence>
<proteinExistence type="inferred from homology"/>
<evidence type="ECO:0000256" key="9">
    <source>
        <dbReference type="ARBA" id="ARBA00048367"/>
    </source>
</evidence>
<gene>
    <name evidence="13" type="ORF">JZ751_003083</name>
</gene>
<keyword evidence="5 10" id="KW-0547">Nucleotide-binding</keyword>
<comment type="catalytic activity">
    <reaction evidence="9">
        <text>L-seryl-[protein] + ATP = O-phospho-L-seryl-[protein] + ADP + H(+)</text>
        <dbReference type="Rhea" id="RHEA:17989"/>
        <dbReference type="Rhea" id="RHEA-COMP:9863"/>
        <dbReference type="Rhea" id="RHEA-COMP:11604"/>
        <dbReference type="ChEBI" id="CHEBI:15378"/>
        <dbReference type="ChEBI" id="CHEBI:29999"/>
        <dbReference type="ChEBI" id="CHEBI:30616"/>
        <dbReference type="ChEBI" id="CHEBI:83421"/>
        <dbReference type="ChEBI" id="CHEBI:456216"/>
        <dbReference type="EC" id="2.7.11.22"/>
    </reaction>
</comment>
<evidence type="ECO:0000313" key="14">
    <source>
        <dbReference type="Proteomes" id="UP000824540"/>
    </source>
</evidence>
<evidence type="ECO:0000256" key="2">
    <source>
        <dbReference type="ARBA" id="ARBA00012425"/>
    </source>
</evidence>
<dbReference type="InterPro" id="IPR000719">
    <property type="entry name" value="Prot_kinase_dom"/>
</dbReference>
<dbReference type="Gene3D" id="1.10.510.10">
    <property type="entry name" value="Transferase(Phosphotransferase) domain 1"/>
    <property type="match status" value="1"/>
</dbReference>
<comment type="caution">
    <text evidence="13">The sequence shown here is derived from an EMBL/GenBank/DDBJ whole genome shotgun (WGS) entry which is preliminary data.</text>
</comment>
<evidence type="ECO:0000256" key="5">
    <source>
        <dbReference type="ARBA" id="ARBA00022741"/>
    </source>
</evidence>
<keyword evidence="7 10" id="KW-0067">ATP-binding</keyword>
<feature type="domain" description="Protein kinase" evidence="12">
    <location>
        <begin position="15"/>
        <end position="356"/>
    </location>
</feature>
<dbReference type="EMBL" id="JAFBMS010000102">
    <property type="protein sequence ID" value="KAG9336735.1"/>
    <property type="molecule type" value="Genomic_DNA"/>
</dbReference>
<dbReference type="AlphaFoldDB" id="A0A8T2N8P9"/>
<keyword evidence="3" id="KW-0723">Serine/threonine-protein kinase</keyword>
<dbReference type="SUPFAM" id="SSF56112">
    <property type="entry name" value="Protein kinase-like (PK-like)"/>
    <property type="match status" value="1"/>
</dbReference>
<dbReference type="GO" id="GO:0005524">
    <property type="term" value="F:ATP binding"/>
    <property type="evidence" value="ECO:0007669"/>
    <property type="project" value="UniProtKB-UniRule"/>
</dbReference>
<evidence type="ECO:0000256" key="11">
    <source>
        <dbReference type="SAM" id="MobiDB-lite"/>
    </source>
</evidence>
<name>A0A8T2N8P9_9TELE</name>
<dbReference type="InterPro" id="IPR011009">
    <property type="entry name" value="Kinase-like_dom_sf"/>
</dbReference>